<evidence type="ECO:0000313" key="3">
    <source>
        <dbReference type="EMBL" id="OMJ65845.1"/>
    </source>
</evidence>
<organism evidence="3 4">
    <name type="scientific">Stentor coeruleus</name>
    <dbReference type="NCBI Taxonomy" id="5963"/>
    <lineage>
        <taxon>Eukaryota</taxon>
        <taxon>Sar</taxon>
        <taxon>Alveolata</taxon>
        <taxon>Ciliophora</taxon>
        <taxon>Postciliodesmatophora</taxon>
        <taxon>Heterotrichea</taxon>
        <taxon>Heterotrichida</taxon>
        <taxon>Stentoridae</taxon>
        <taxon>Stentor</taxon>
    </lineage>
</organism>
<dbReference type="AlphaFoldDB" id="A0A1R2AN33"/>
<protein>
    <submittedName>
        <fullName evidence="3">Uncharacterized protein</fullName>
    </submittedName>
</protein>
<name>A0A1R2AN33_9CILI</name>
<feature type="coiled-coil region" evidence="1">
    <location>
        <begin position="51"/>
        <end position="78"/>
    </location>
</feature>
<gene>
    <name evidence="3" type="ORF">SteCoe_37532</name>
</gene>
<dbReference type="Proteomes" id="UP000187209">
    <property type="component" value="Unassembled WGS sequence"/>
</dbReference>
<feature type="coiled-coil region" evidence="1">
    <location>
        <begin position="109"/>
        <end position="188"/>
    </location>
</feature>
<reference evidence="3 4" key="1">
    <citation type="submission" date="2016-11" db="EMBL/GenBank/DDBJ databases">
        <title>The macronuclear genome of Stentor coeruleus: a giant cell with tiny introns.</title>
        <authorList>
            <person name="Slabodnick M."/>
            <person name="Ruby J.G."/>
            <person name="Reiff S.B."/>
            <person name="Swart E.C."/>
            <person name="Gosai S."/>
            <person name="Prabakaran S."/>
            <person name="Witkowska E."/>
            <person name="Larue G.E."/>
            <person name="Fisher S."/>
            <person name="Freeman R.M."/>
            <person name="Gunawardena J."/>
            <person name="Chu W."/>
            <person name="Stover N.A."/>
            <person name="Gregory B.D."/>
            <person name="Nowacki M."/>
            <person name="Derisi J."/>
            <person name="Roy S.W."/>
            <person name="Marshall W.F."/>
            <person name="Sood P."/>
        </authorList>
    </citation>
    <scope>NUCLEOTIDE SEQUENCE [LARGE SCALE GENOMIC DNA]</scope>
    <source>
        <strain evidence="3">WM001</strain>
    </source>
</reference>
<keyword evidence="4" id="KW-1185">Reference proteome</keyword>
<dbReference type="EMBL" id="MPUH01001917">
    <property type="protein sequence ID" value="OMJ65845.1"/>
    <property type="molecule type" value="Genomic_DNA"/>
</dbReference>
<feature type="compositionally biased region" description="Polar residues" evidence="2">
    <location>
        <begin position="7"/>
        <end position="16"/>
    </location>
</feature>
<evidence type="ECO:0000256" key="1">
    <source>
        <dbReference type="SAM" id="Coils"/>
    </source>
</evidence>
<evidence type="ECO:0000256" key="2">
    <source>
        <dbReference type="SAM" id="MobiDB-lite"/>
    </source>
</evidence>
<accession>A0A1R2AN33</accession>
<proteinExistence type="predicted"/>
<comment type="caution">
    <text evidence="3">The sequence shown here is derived from an EMBL/GenBank/DDBJ whole genome shotgun (WGS) entry which is preliminary data.</text>
</comment>
<sequence>MKKHYQDSYNTTTPTRTRSENSWEDFQKHDGYNTCRTTLTRSMRPLGFTASKNLKSLLEEMDSLRHEMEQKIKLCQTETINKDNYYDQSPKYLNFEDEEKEFRPTKITEKQYLEKISQLQEQIDEYTRLYKEELFRHEIEKQKWSDIIKSLKNKTISKNSTQTELEKLREENRMIKEQFANYQDEQEKVVLKLQTEIFKLSAMIESILKNESNNGHMMISPEVQQR</sequence>
<keyword evidence="1" id="KW-0175">Coiled coil</keyword>
<feature type="region of interest" description="Disordered" evidence="2">
    <location>
        <begin position="1"/>
        <end position="24"/>
    </location>
</feature>
<evidence type="ECO:0000313" key="4">
    <source>
        <dbReference type="Proteomes" id="UP000187209"/>
    </source>
</evidence>